<dbReference type="EMBL" id="JAUKTR010000001">
    <property type="protein sequence ID" value="MDO1558634.1"/>
    <property type="molecule type" value="Genomic_DNA"/>
</dbReference>
<dbReference type="RefSeq" id="WP_302109039.1">
    <property type="nucleotide sequence ID" value="NZ_JAUKTR010000001.1"/>
</dbReference>
<dbReference type="Proteomes" id="UP001169063">
    <property type="component" value="Unassembled WGS sequence"/>
</dbReference>
<evidence type="ECO:0000313" key="3">
    <source>
        <dbReference type="Proteomes" id="UP001169063"/>
    </source>
</evidence>
<feature type="region of interest" description="Disordered" evidence="1">
    <location>
        <begin position="41"/>
        <end position="76"/>
    </location>
</feature>
<evidence type="ECO:0000313" key="2">
    <source>
        <dbReference type="EMBL" id="MDO1558634.1"/>
    </source>
</evidence>
<sequence length="76" mass="8506">MRYQAKIIIEIDENENGPADGATGPLAALMSAIQAEYPQAKLEVQRPRSRSRKNSAPVQASQRRINRTGRLHSYDL</sequence>
<comment type="caution">
    <text evidence="2">The sequence shown here is derived from an EMBL/GenBank/DDBJ whole genome shotgun (WGS) entry which is preliminary data.</text>
</comment>
<evidence type="ECO:0000256" key="1">
    <source>
        <dbReference type="SAM" id="MobiDB-lite"/>
    </source>
</evidence>
<keyword evidence="3" id="KW-1185">Reference proteome</keyword>
<organism evidence="2 3">
    <name type="scientific">Peiella sedimenti</name>
    <dbReference type="NCBI Taxonomy" id="3061083"/>
    <lineage>
        <taxon>Bacteria</taxon>
        <taxon>Pseudomonadati</taxon>
        <taxon>Pseudomonadota</taxon>
        <taxon>Alphaproteobacteria</taxon>
        <taxon>Caulobacterales</taxon>
        <taxon>Caulobacteraceae</taxon>
        <taxon>Peiella</taxon>
    </lineage>
</organism>
<reference evidence="2" key="1">
    <citation type="submission" date="2023-07" db="EMBL/GenBank/DDBJ databases">
        <title>Brevundimonas soil sp. nov., isolated from the soil of chemical plant.</title>
        <authorList>
            <person name="Wu N."/>
        </authorList>
    </citation>
    <scope>NUCLEOTIDE SEQUENCE</scope>
    <source>
        <strain evidence="2">XZ-24</strain>
    </source>
</reference>
<accession>A0ABT8SKX4</accession>
<protein>
    <submittedName>
        <fullName evidence="2">Uncharacterized protein</fullName>
    </submittedName>
</protein>
<gene>
    <name evidence="2" type="ORF">Q0812_04225</name>
</gene>
<feature type="compositionally biased region" description="Polar residues" evidence="1">
    <location>
        <begin position="54"/>
        <end position="63"/>
    </location>
</feature>
<name>A0ABT8SKX4_9CAUL</name>
<proteinExistence type="predicted"/>